<dbReference type="Proteomes" id="UP000255529">
    <property type="component" value="Unassembled WGS sequence"/>
</dbReference>
<evidence type="ECO:0000313" key="3">
    <source>
        <dbReference type="Proteomes" id="UP000255529"/>
    </source>
</evidence>
<gene>
    <name evidence="2" type="ORF">NCTC11544_05876</name>
</gene>
<reference evidence="2 3" key="1">
    <citation type="submission" date="2018-06" db="EMBL/GenBank/DDBJ databases">
        <authorList>
            <consortium name="Pathogen Informatics"/>
            <person name="Doyle S."/>
        </authorList>
    </citation>
    <scope>NUCLEOTIDE SEQUENCE [LARGE SCALE GENOMIC DNA]</scope>
    <source>
        <strain evidence="2 3">NCTC11544</strain>
    </source>
</reference>
<evidence type="ECO:0000313" key="2">
    <source>
        <dbReference type="EMBL" id="SUJ85702.1"/>
    </source>
</evidence>
<dbReference type="AlphaFoldDB" id="A0A380D775"/>
<organism evidence="2 3">
    <name type="scientific">Serratia quinivorans</name>
    <dbReference type="NCBI Taxonomy" id="137545"/>
    <lineage>
        <taxon>Bacteria</taxon>
        <taxon>Pseudomonadati</taxon>
        <taxon>Pseudomonadota</taxon>
        <taxon>Gammaproteobacteria</taxon>
        <taxon>Enterobacterales</taxon>
        <taxon>Yersiniaceae</taxon>
        <taxon>Serratia</taxon>
    </lineage>
</organism>
<accession>A0A380D775</accession>
<dbReference type="EMBL" id="UGYN01000003">
    <property type="protein sequence ID" value="SUJ85702.1"/>
    <property type="molecule type" value="Genomic_DNA"/>
</dbReference>
<feature type="domain" description="DUF5983" evidence="1">
    <location>
        <begin position="10"/>
        <end position="103"/>
    </location>
</feature>
<name>A0A380D775_9GAMM</name>
<proteinExistence type="predicted"/>
<evidence type="ECO:0000259" key="1">
    <source>
        <dbReference type="Pfam" id="PF19419"/>
    </source>
</evidence>
<protein>
    <recommendedName>
        <fullName evidence="1">DUF5983 domain-containing protein</fullName>
    </recommendedName>
</protein>
<dbReference type="InterPro" id="IPR046025">
    <property type="entry name" value="DUF5983"/>
</dbReference>
<sequence>MRKTVEIKRCLVCSTTHMTLEDNATLGLIANCTTEKYNWIMEYEYGFVIDLWGYRYIALRLKALGLSKEFRKFVYSMILKHDLNMIQFDADGDTIDEMPTYYW</sequence>
<dbReference type="Pfam" id="PF19419">
    <property type="entry name" value="DUF5983"/>
    <property type="match status" value="1"/>
</dbReference>